<evidence type="ECO:0000313" key="3">
    <source>
        <dbReference type="Proteomes" id="UP000292452"/>
    </source>
</evidence>
<keyword evidence="1" id="KW-1133">Transmembrane helix</keyword>
<evidence type="ECO:0000313" key="2">
    <source>
        <dbReference type="EMBL" id="TBO54620.1"/>
    </source>
</evidence>
<keyword evidence="1" id="KW-0472">Membrane</keyword>
<organism evidence="2 3">
    <name type="scientific">Streptomyces kasugaensis</name>
    <dbReference type="NCBI Taxonomy" id="1946"/>
    <lineage>
        <taxon>Bacteria</taxon>
        <taxon>Bacillati</taxon>
        <taxon>Actinomycetota</taxon>
        <taxon>Actinomycetes</taxon>
        <taxon>Kitasatosporales</taxon>
        <taxon>Streptomycetaceae</taxon>
        <taxon>Streptomyces</taxon>
    </lineage>
</organism>
<comment type="caution">
    <text evidence="2">The sequence shown here is derived from an EMBL/GenBank/DDBJ whole genome shotgun (WGS) entry which is preliminary data.</text>
</comment>
<dbReference type="AlphaFoldDB" id="A0A4Q9HKJ9"/>
<dbReference type="RefSeq" id="WP_131126567.1">
    <property type="nucleotide sequence ID" value="NZ_SIXH01000781.1"/>
</dbReference>
<keyword evidence="1" id="KW-0812">Transmembrane</keyword>
<gene>
    <name evidence="2" type="ORF">EYS09_37565</name>
</gene>
<proteinExistence type="predicted"/>
<feature type="transmembrane region" description="Helical" evidence="1">
    <location>
        <begin position="133"/>
        <end position="156"/>
    </location>
</feature>
<dbReference type="Proteomes" id="UP000292452">
    <property type="component" value="Unassembled WGS sequence"/>
</dbReference>
<feature type="transmembrane region" description="Helical" evidence="1">
    <location>
        <begin position="35"/>
        <end position="56"/>
    </location>
</feature>
<evidence type="ECO:0008006" key="4">
    <source>
        <dbReference type="Google" id="ProtNLM"/>
    </source>
</evidence>
<dbReference type="EMBL" id="SIXH01000781">
    <property type="protein sequence ID" value="TBO54620.1"/>
    <property type="molecule type" value="Genomic_DNA"/>
</dbReference>
<reference evidence="2 3" key="1">
    <citation type="submission" date="2019-02" db="EMBL/GenBank/DDBJ databases">
        <title>Draft Genome Sequence of Streptomyces sp. AM-2504, identified by 16S rRNA comparative analysis as a Streptomyces Kasugaensis strain.</title>
        <authorList>
            <person name="Napolioni V."/>
            <person name="Giuliodori A.M."/>
            <person name="Spurio R."/>
            <person name="Fabbretti A."/>
        </authorList>
    </citation>
    <scope>NUCLEOTIDE SEQUENCE [LARGE SCALE GENOMIC DNA]</scope>
    <source>
        <strain evidence="2 3">AM-2504</strain>
    </source>
</reference>
<evidence type="ECO:0000256" key="1">
    <source>
        <dbReference type="SAM" id="Phobius"/>
    </source>
</evidence>
<keyword evidence="3" id="KW-1185">Reference proteome</keyword>
<feature type="transmembrane region" description="Helical" evidence="1">
    <location>
        <begin position="62"/>
        <end position="86"/>
    </location>
</feature>
<name>A0A4Q9HKJ9_STRKA</name>
<feature type="transmembrane region" description="Helical" evidence="1">
    <location>
        <begin position="107"/>
        <end position="127"/>
    </location>
</feature>
<feature type="transmembrane region" description="Helical" evidence="1">
    <location>
        <begin position="6"/>
        <end position="23"/>
    </location>
</feature>
<sequence>MHSANNGGEAALVITVIVVGLVVRQQLRTRPVRRIGSLIVPALLGVLGALGISFGIATVLKYHALTTLPVILLVVSLAVAAGFGVARARTVRMWRGPQGEVLRKGTAATTGLWLVSVGVHIGLSLWIDHAAGAGLLGTASLYAYLAIGLGTQNLLLRGRTARLPRSTTPAPQAGE</sequence>
<protein>
    <recommendedName>
        <fullName evidence="4">DUF1453 family protein</fullName>
    </recommendedName>
</protein>
<accession>A0A4Q9HKJ9</accession>